<evidence type="ECO:0000313" key="1">
    <source>
        <dbReference type="EMBL" id="KGX87805.1"/>
    </source>
</evidence>
<evidence type="ECO:0000313" key="2">
    <source>
        <dbReference type="Proteomes" id="UP000030401"/>
    </source>
</evidence>
<keyword evidence="2" id="KW-1185">Reference proteome</keyword>
<dbReference type="RefSeq" id="WP_036833069.1">
    <property type="nucleotide sequence ID" value="NZ_AVPG01000005.1"/>
</dbReference>
<accession>A0A0A5G9L4</accession>
<name>A0A0A5G9L4_9BACI</name>
<sequence length="74" mass="9514">MRNMRLFEPKWMKPVHDVHKHLEENEKWLQFPEEKRQAFEREMTLWHDQWHPSFRKKINDLENMKKQLERELDE</sequence>
<dbReference type="eggNOG" id="ENOG50308Y0">
    <property type="taxonomic scope" value="Bacteria"/>
</dbReference>
<protein>
    <submittedName>
        <fullName evidence="1">Uncharacterized protein</fullName>
    </submittedName>
</protein>
<dbReference type="STRING" id="1385512.N784_13870"/>
<reference evidence="1 2" key="1">
    <citation type="submission" date="2013-08" db="EMBL/GenBank/DDBJ databases">
        <authorList>
            <person name="Huang J."/>
            <person name="Wang G."/>
        </authorList>
    </citation>
    <scope>NUCLEOTIDE SEQUENCE [LARGE SCALE GENOMIC DNA]</scope>
    <source>
        <strain evidence="1 2">JSM 072002</strain>
    </source>
</reference>
<gene>
    <name evidence="1" type="ORF">N784_13870</name>
</gene>
<comment type="caution">
    <text evidence="1">The sequence shown here is derived from an EMBL/GenBank/DDBJ whole genome shotgun (WGS) entry which is preliminary data.</text>
</comment>
<proteinExistence type="predicted"/>
<dbReference type="Proteomes" id="UP000030401">
    <property type="component" value="Unassembled WGS sequence"/>
</dbReference>
<dbReference type="EMBL" id="AVPG01000005">
    <property type="protein sequence ID" value="KGX87805.1"/>
    <property type="molecule type" value="Genomic_DNA"/>
</dbReference>
<organism evidence="1 2">
    <name type="scientific">Pontibacillus litoralis JSM 072002</name>
    <dbReference type="NCBI Taxonomy" id="1385512"/>
    <lineage>
        <taxon>Bacteria</taxon>
        <taxon>Bacillati</taxon>
        <taxon>Bacillota</taxon>
        <taxon>Bacilli</taxon>
        <taxon>Bacillales</taxon>
        <taxon>Bacillaceae</taxon>
        <taxon>Pontibacillus</taxon>
    </lineage>
</organism>
<dbReference type="AlphaFoldDB" id="A0A0A5G9L4"/>